<feature type="domain" description="PRC-barrel" evidence="1">
    <location>
        <begin position="27"/>
        <end position="95"/>
    </location>
</feature>
<organism evidence="2 5">
    <name type="scientific">Teichococcus wenyumeiae</name>
    <dbReference type="NCBI Taxonomy" id="2478470"/>
    <lineage>
        <taxon>Bacteria</taxon>
        <taxon>Pseudomonadati</taxon>
        <taxon>Pseudomonadota</taxon>
        <taxon>Alphaproteobacteria</taxon>
        <taxon>Acetobacterales</taxon>
        <taxon>Roseomonadaceae</taxon>
        <taxon>Roseomonas</taxon>
    </lineage>
</organism>
<dbReference type="PANTHER" id="PTHR36505:SF1">
    <property type="entry name" value="BLR1072 PROTEIN"/>
    <property type="match status" value="1"/>
</dbReference>
<keyword evidence="4" id="KW-1185">Reference proteome</keyword>
<dbReference type="Gene3D" id="2.30.30.240">
    <property type="entry name" value="PRC-barrel domain"/>
    <property type="match status" value="1"/>
</dbReference>
<dbReference type="InterPro" id="IPR011033">
    <property type="entry name" value="PRC_barrel-like_sf"/>
</dbReference>
<name>A0A3A9K0B5_9PROT</name>
<comment type="caution">
    <text evidence="2">The sequence shown here is derived from an EMBL/GenBank/DDBJ whole genome shotgun (WGS) entry which is preliminary data.</text>
</comment>
<evidence type="ECO:0000313" key="4">
    <source>
        <dbReference type="Proteomes" id="UP000274097"/>
    </source>
</evidence>
<dbReference type="PANTHER" id="PTHR36505">
    <property type="entry name" value="BLR1072 PROTEIN"/>
    <property type="match status" value="1"/>
</dbReference>
<dbReference type="Pfam" id="PF05239">
    <property type="entry name" value="PRC"/>
    <property type="match status" value="1"/>
</dbReference>
<dbReference type="SUPFAM" id="SSF50346">
    <property type="entry name" value="PRC-barrel domain"/>
    <property type="match status" value="1"/>
</dbReference>
<gene>
    <name evidence="2" type="ORF">D6Z83_07655</name>
    <name evidence="3" type="ORF">EBE87_06080</name>
</gene>
<dbReference type="Proteomes" id="UP000278036">
    <property type="component" value="Unassembled WGS sequence"/>
</dbReference>
<proteinExistence type="predicted"/>
<evidence type="ECO:0000313" key="5">
    <source>
        <dbReference type="Proteomes" id="UP000278036"/>
    </source>
</evidence>
<dbReference type="InParanoid" id="A0A3A9K0B5"/>
<protein>
    <submittedName>
        <fullName evidence="2">PRC-barrel domain containing protein</fullName>
    </submittedName>
</protein>
<dbReference type="EMBL" id="RFLX01000003">
    <property type="protein sequence ID" value="RMI26174.1"/>
    <property type="molecule type" value="Genomic_DNA"/>
</dbReference>
<evidence type="ECO:0000259" key="1">
    <source>
        <dbReference type="Pfam" id="PF05239"/>
    </source>
</evidence>
<dbReference type="InterPro" id="IPR027275">
    <property type="entry name" value="PRC-brl_dom"/>
</dbReference>
<evidence type="ECO:0000313" key="2">
    <source>
        <dbReference type="EMBL" id="RKK04789.1"/>
    </source>
</evidence>
<dbReference type="AlphaFoldDB" id="A0A3A9K0B5"/>
<dbReference type="EMBL" id="RAQU01000032">
    <property type="protein sequence ID" value="RKK04789.1"/>
    <property type="molecule type" value="Genomic_DNA"/>
</dbReference>
<sequence>MNRTPGATPSEASREPHLARDETLSLISADKVEGTVVYGAGGHRLGMIETLMIDKMRGTVEYAVLAYGGVLGFGARYYPLPWQQLRYDIELGGYVVGLAEEDLREAPSYAPEDTVDLADADWGERVHSYYGPSVSTPRIGL</sequence>
<accession>A0A3A9K0B5</accession>
<dbReference type="OrthoDB" id="8021018at2"/>
<reference evidence="2 5" key="1">
    <citation type="submission" date="2018-09" db="EMBL/GenBank/DDBJ databases">
        <title>Roseomonas sp. nov., isolated from feces of Tibetan antelopes in the Qinghai-Tibet plateau, China.</title>
        <authorList>
            <person name="Tian Z."/>
        </authorList>
    </citation>
    <scope>NUCLEOTIDE SEQUENCE [LARGE SCALE GENOMIC DNA]</scope>
    <source>
        <strain evidence="3 4">Z23</strain>
        <strain evidence="2 5">Z24</strain>
    </source>
</reference>
<dbReference type="Proteomes" id="UP000274097">
    <property type="component" value="Unassembled WGS sequence"/>
</dbReference>
<evidence type="ECO:0000313" key="3">
    <source>
        <dbReference type="EMBL" id="RMI26174.1"/>
    </source>
</evidence>